<evidence type="ECO:0000256" key="2">
    <source>
        <dbReference type="ARBA" id="ARBA00022679"/>
    </source>
</evidence>
<dbReference type="Gene3D" id="3.90.1600.10">
    <property type="entry name" value="Palm domain of DNA polymerase"/>
    <property type="match status" value="1"/>
</dbReference>
<name>X1NIG1_9ZZZZ</name>
<comment type="catalytic activity">
    <reaction evidence="6">
        <text>DNA(n) + a 2'-deoxyribonucleoside 5'-triphosphate = DNA(n+1) + diphosphate</text>
        <dbReference type="Rhea" id="RHEA:22508"/>
        <dbReference type="Rhea" id="RHEA-COMP:17339"/>
        <dbReference type="Rhea" id="RHEA-COMP:17340"/>
        <dbReference type="ChEBI" id="CHEBI:33019"/>
        <dbReference type="ChEBI" id="CHEBI:61560"/>
        <dbReference type="ChEBI" id="CHEBI:173112"/>
        <dbReference type="EC" id="2.7.7.7"/>
    </reaction>
</comment>
<keyword evidence="3" id="KW-0548">Nucleotidyltransferase</keyword>
<evidence type="ECO:0000256" key="1">
    <source>
        <dbReference type="ARBA" id="ARBA00012417"/>
    </source>
</evidence>
<dbReference type="InterPro" id="IPR042087">
    <property type="entry name" value="DNA_pol_B_thumb"/>
</dbReference>
<keyword evidence="2" id="KW-0808">Transferase</keyword>
<dbReference type="Pfam" id="PF00136">
    <property type="entry name" value="DNA_pol_B"/>
    <property type="match status" value="1"/>
</dbReference>
<evidence type="ECO:0000256" key="6">
    <source>
        <dbReference type="ARBA" id="ARBA00049244"/>
    </source>
</evidence>
<evidence type="ECO:0000259" key="7">
    <source>
        <dbReference type="Pfam" id="PF00136"/>
    </source>
</evidence>
<organism evidence="8">
    <name type="scientific">marine sediment metagenome</name>
    <dbReference type="NCBI Taxonomy" id="412755"/>
    <lineage>
        <taxon>unclassified sequences</taxon>
        <taxon>metagenomes</taxon>
        <taxon>ecological metagenomes</taxon>
    </lineage>
</organism>
<keyword evidence="5" id="KW-0238">DNA-binding</keyword>
<keyword evidence="4" id="KW-0239">DNA-directed DNA polymerase</keyword>
<dbReference type="InterPro" id="IPR023211">
    <property type="entry name" value="DNA_pol_palm_dom_sf"/>
</dbReference>
<dbReference type="PANTHER" id="PTHR10322:SF23">
    <property type="entry name" value="DNA POLYMERASE DELTA CATALYTIC SUBUNIT"/>
    <property type="match status" value="1"/>
</dbReference>
<dbReference type="InterPro" id="IPR006134">
    <property type="entry name" value="DNA-dir_DNA_pol_B_multi_dom"/>
</dbReference>
<dbReference type="InterPro" id="IPR017964">
    <property type="entry name" value="DNA-dir_DNA_pol_B_CS"/>
</dbReference>
<dbReference type="PANTHER" id="PTHR10322">
    <property type="entry name" value="DNA POLYMERASE CATALYTIC SUBUNIT"/>
    <property type="match status" value="1"/>
</dbReference>
<dbReference type="GO" id="GO:0006261">
    <property type="term" value="P:DNA-templated DNA replication"/>
    <property type="evidence" value="ECO:0007669"/>
    <property type="project" value="TreeGrafter"/>
</dbReference>
<evidence type="ECO:0000256" key="5">
    <source>
        <dbReference type="ARBA" id="ARBA00023125"/>
    </source>
</evidence>
<reference evidence="8" key="1">
    <citation type="journal article" date="2014" name="Front. Microbiol.">
        <title>High frequency of phylogenetically diverse reductive dehalogenase-homologous genes in deep subseafloor sedimentary metagenomes.</title>
        <authorList>
            <person name="Kawai M."/>
            <person name="Futagami T."/>
            <person name="Toyoda A."/>
            <person name="Takaki Y."/>
            <person name="Nishi S."/>
            <person name="Hori S."/>
            <person name="Arai W."/>
            <person name="Tsubouchi T."/>
            <person name="Morono Y."/>
            <person name="Uchiyama I."/>
            <person name="Ito T."/>
            <person name="Fujiyama A."/>
            <person name="Inagaki F."/>
            <person name="Takami H."/>
        </authorList>
    </citation>
    <scope>NUCLEOTIDE SEQUENCE</scope>
    <source>
        <strain evidence="8">Expedition CK06-06</strain>
    </source>
</reference>
<comment type="caution">
    <text evidence="8">The sequence shown here is derived from an EMBL/GenBank/DDBJ whole genome shotgun (WGS) entry which is preliminary data.</text>
</comment>
<dbReference type="PROSITE" id="PS00116">
    <property type="entry name" value="DNA_POLYMERASE_B"/>
    <property type="match status" value="1"/>
</dbReference>
<dbReference type="Gene3D" id="1.10.132.60">
    <property type="entry name" value="DNA polymerase family B, C-terminal domain"/>
    <property type="match status" value="1"/>
</dbReference>
<evidence type="ECO:0000313" key="8">
    <source>
        <dbReference type="EMBL" id="GAI26580.1"/>
    </source>
</evidence>
<proteinExistence type="predicted"/>
<dbReference type="GO" id="GO:0000166">
    <property type="term" value="F:nucleotide binding"/>
    <property type="evidence" value="ECO:0007669"/>
    <property type="project" value="InterPro"/>
</dbReference>
<dbReference type="Gene3D" id="1.10.287.690">
    <property type="entry name" value="Helix hairpin bin"/>
    <property type="match status" value="1"/>
</dbReference>
<sequence length="186" mass="21290">MRGFLPIIIGDLISRRARIKEIIKEKKDIMLEARSESLKLLANAFYGYLGFFGARWYSIECARSVTAYGRYYINRVIEDAEKNEFKVIYSDTDSVFLNLGKKTEEDALKFVEKINETLPGIMELEYENFYPCGIFVSAKEGHYGAKKKYALLGKDGNIKITGFETVRRNWSFIAKQAQEMSSGIGT</sequence>
<dbReference type="InterPro" id="IPR050240">
    <property type="entry name" value="DNA_pol_type-B"/>
</dbReference>
<feature type="domain" description="DNA-directed DNA polymerase family B multifunctional" evidence="7">
    <location>
        <begin position="2"/>
        <end position="177"/>
    </location>
</feature>
<dbReference type="AlphaFoldDB" id="X1NIG1"/>
<gene>
    <name evidence="8" type="ORF">S06H3_32087</name>
</gene>
<dbReference type="SUPFAM" id="SSF56672">
    <property type="entry name" value="DNA/RNA polymerases"/>
    <property type="match status" value="1"/>
</dbReference>
<dbReference type="InterPro" id="IPR043502">
    <property type="entry name" value="DNA/RNA_pol_sf"/>
</dbReference>
<evidence type="ECO:0000256" key="4">
    <source>
        <dbReference type="ARBA" id="ARBA00022932"/>
    </source>
</evidence>
<accession>X1NIG1</accession>
<dbReference type="GO" id="GO:0003677">
    <property type="term" value="F:DNA binding"/>
    <property type="evidence" value="ECO:0007669"/>
    <property type="project" value="UniProtKB-KW"/>
</dbReference>
<dbReference type="EC" id="2.7.7.7" evidence="1"/>
<protein>
    <recommendedName>
        <fullName evidence="1">DNA-directed DNA polymerase</fullName>
        <ecNumber evidence="1">2.7.7.7</ecNumber>
    </recommendedName>
</protein>
<dbReference type="GO" id="GO:0003887">
    <property type="term" value="F:DNA-directed DNA polymerase activity"/>
    <property type="evidence" value="ECO:0007669"/>
    <property type="project" value="UniProtKB-KW"/>
</dbReference>
<evidence type="ECO:0000256" key="3">
    <source>
        <dbReference type="ARBA" id="ARBA00022695"/>
    </source>
</evidence>
<dbReference type="EMBL" id="BARV01019047">
    <property type="protein sequence ID" value="GAI26580.1"/>
    <property type="molecule type" value="Genomic_DNA"/>
</dbReference>